<dbReference type="Gene3D" id="1.10.3730.10">
    <property type="entry name" value="ProC C-terminal domain-like"/>
    <property type="match status" value="1"/>
</dbReference>
<comment type="pathway">
    <text evidence="6">Amino-acid biosynthesis; L-proline biosynthesis; L-proline from L-glutamate 5-semialdehyde: step 1/1.</text>
</comment>
<dbReference type="EC" id="1.5.1.2" evidence="6 7"/>
<dbReference type="OrthoDB" id="9805754at2"/>
<keyword evidence="12" id="KW-1185">Reference proteome</keyword>
<feature type="domain" description="Pyrroline-5-carboxylate reductase catalytic N-terminal" evidence="9">
    <location>
        <begin position="8"/>
        <end position="101"/>
    </location>
</feature>
<keyword evidence="2 6" id="KW-0641">Proline biosynthesis</keyword>
<dbReference type="FunFam" id="1.10.3730.10:FF:000001">
    <property type="entry name" value="Pyrroline-5-carboxylate reductase"/>
    <property type="match status" value="1"/>
</dbReference>
<proteinExistence type="inferred from homology"/>
<protein>
    <recommendedName>
        <fullName evidence="6 7">Pyrroline-5-carboxylate reductase</fullName>
        <shortName evidence="6">P5C reductase</shortName>
        <shortName evidence="6">P5CR</shortName>
        <ecNumber evidence="6 7">1.5.1.2</ecNumber>
    </recommendedName>
    <alternativeName>
        <fullName evidence="6">PCA reductase</fullName>
    </alternativeName>
</protein>
<evidence type="ECO:0000313" key="12">
    <source>
        <dbReference type="Proteomes" id="UP000284841"/>
    </source>
</evidence>
<dbReference type="InterPro" id="IPR008927">
    <property type="entry name" value="6-PGluconate_DH-like_C_sf"/>
</dbReference>
<evidence type="ECO:0000256" key="8">
    <source>
        <dbReference type="PIRSR" id="PIRSR000193-1"/>
    </source>
</evidence>
<evidence type="ECO:0000259" key="10">
    <source>
        <dbReference type="Pfam" id="PF14748"/>
    </source>
</evidence>
<comment type="function">
    <text evidence="5 6">Catalyzes the reduction of 1-pyrroline-5-carboxylate (PCA) to L-proline.</text>
</comment>
<accession>A0A415E0T4</accession>
<dbReference type="GeneID" id="83003106"/>
<comment type="subcellular location">
    <subcellularLocation>
        <location evidence="6">Cytoplasm</location>
    </subcellularLocation>
</comment>
<dbReference type="PANTHER" id="PTHR11645:SF0">
    <property type="entry name" value="PYRROLINE-5-CARBOXYLATE REDUCTASE 3"/>
    <property type="match status" value="1"/>
</dbReference>
<feature type="binding site" evidence="8">
    <location>
        <begin position="12"/>
        <end position="17"/>
    </location>
    <ligand>
        <name>NADP(+)</name>
        <dbReference type="ChEBI" id="CHEBI:58349"/>
    </ligand>
</feature>
<dbReference type="UniPathway" id="UPA00098">
    <property type="reaction ID" value="UER00361"/>
</dbReference>
<dbReference type="Pfam" id="PF03807">
    <property type="entry name" value="F420_oxidored"/>
    <property type="match status" value="1"/>
</dbReference>
<evidence type="ECO:0000259" key="9">
    <source>
        <dbReference type="Pfam" id="PF03807"/>
    </source>
</evidence>
<dbReference type="GO" id="GO:0004735">
    <property type="term" value="F:pyrroline-5-carboxylate reductase activity"/>
    <property type="evidence" value="ECO:0007669"/>
    <property type="project" value="UniProtKB-UniRule"/>
</dbReference>
<keyword evidence="6" id="KW-0028">Amino-acid biosynthesis</keyword>
<comment type="similarity">
    <text evidence="1 6">Belongs to the pyrroline-5-carboxylate reductase family.</text>
</comment>
<feature type="domain" description="Pyrroline-5-carboxylate reductase dimerisation" evidence="10">
    <location>
        <begin position="166"/>
        <end position="264"/>
    </location>
</feature>
<organism evidence="11 12">
    <name type="scientific">Emergencia timonensis</name>
    <dbReference type="NCBI Taxonomy" id="1776384"/>
    <lineage>
        <taxon>Bacteria</taxon>
        <taxon>Bacillati</taxon>
        <taxon>Bacillota</taxon>
        <taxon>Clostridia</taxon>
        <taxon>Peptostreptococcales</taxon>
        <taxon>Anaerovoracaceae</taxon>
        <taxon>Emergencia</taxon>
    </lineage>
</organism>
<reference evidence="11 12" key="1">
    <citation type="submission" date="2018-08" db="EMBL/GenBank/DDBJ databases">
        <title>A genome reference for cultivated species of the human gut microbiota.</title>
        <authorList>
            <person name="Zou Y."/>
            <person name="Xue W."/>
            <person name="Luo G."/>
        </authorList>
    </citation>
    <scope>NUCLEOTIDE SEQUENCE [LARGE SCALE GENOMIC DNA]</scope>
    <source>
        <strain evidence="11 12">AM07-24</strain>
    </source>
</reference>
<dbReference type="EMBL" id="QRMS01000003">
    <property type="protein sequence ID" value="RHJ87237.1"/>
    <property type="molecule type" value="Genomic_DNA"/>
</dbReference>
<evidence type="ECO:0000256" key="3">
    <source>
        <dbReference type="ARBA" id="ARBA00022857"/>
    </source>
</evidence>
<keyword evidence="6" id="KW-0963">Cytoplasm</keyword>
<dbReference type="Gene3D" id="3.40.50.720">
    <property type="entry name" value="NAD(P)-binding Rossmann-like Domain"/>
    <property type="match status" value="1"/>
</dbReference>
<dbReference type="NCBIfam" id="TIGR00112">
    <property type="entry name" value="proC"/>
    <property type="match status" value="1"/>
</dbReference>
<comment type="caution">
    <text evidence="11">The sequence shown here is derived from an EMBL/GenBank/DDBJ whole genome shotgun (WGS) entry which is preliminary data.</text>
</comment>
<dbReference type="SUPFAM" id="SSF48179">
    <property type="entry name" value="6-phosphogluconate dehydrogenase C-terminal domain-like"/>
    <property type="match status" value="1"/>
</dbReference>
<keyword evidence="4 6" id="KW-0560">Oxidoreductase</keyword>
<evidence type="ECO:0000313" key="11">
    <source>
        <dbReference type="EMBL" id="RHJ87237.1"/>
    </source>
</evidence>
<dbReference type="HAMAP" id="MF_01925">
    <property type="entry name" value="P5C_reductase"/>
    <property type="match status" value="1"/>
</dbReference>
<dbReference type="STRING" id="1776384.GCA_900086585_00704"/>
<dbReference type="Pfam" id="PF14748">
    <property type="entry name" value="P5CR_dimer"/>
    <property type="match status" value="1"/>
</dbReference>
<evidence type="ECO:0000256" key="5">
    <source>
        <dbReference type="ARBA" id="ARBA00058118"/>
    </source>
</evidence>
<dbReference type="InterPro" id="IPR036291">
    <property type="entry name" value="NAD(P)-bd_dom_sf"/>
</dbReference>
<comment type="catalytic activity">
    <reaction evidence="6">
        <text>L-proline + NADP(+) = (S)-1-pyrroline-5-carboxylate + NADPH + 2 H(+)</text>
        <dbReference type="Rhea" id="RHEA:14109"/>
        <dbReference type="ChEBI" id="CHEBI:15378"/>
        <dbReference type="ChEBI" id="CHEBI:17388"/>
        <dbReference type="ChEBI" id="CHEBI:57783"/>
        <dbReference type="ChEBI" id="CHEBI:58349"/>
        <dbReference type="ChEBI" id="CHEBI:60039"/>
        <dbReference type="EC" id="1.5.1.2"/>
    </reaction>
</comment>
<evidence type="ECO:0000256" key="4">
    <source>
        <dbReference type="ARBA" id="ARBA00023002"/>
    </source>
</evidence>
<evidence type="ECO:0000256" key="2">
    <source>
        <dbReference type="ARBA" id="ARBA00022650"/>
    </source>
</evidence>
<evidence type="ECO:0000256" key="1">
    <source>
        <dbReference type="ARBA" id="ARBA00005525"/>
    </source>
</evidence>
<dbReference type="Proteomes" id="UP000284841">
    <property type="component" value="Unassembled WGS sequence"/>
</dbReference>
<dbReference type="RefSeq" id="WP_067533965.1">
    <property type="nucleotide sequence ID" value="NZ_AP025567.1"/>
</dbReference>
<dbReference type="InterPro" id="IPR000304">
    <property type="entry name" value="Pyrroline-COOH_reductase"/>
</dbReference>
<dbReference type="SUPFAM" id="SSF51735">
    <property type="entry name" value="NAD(P)-binding Rossmann-fold domains"/>
    <property type="match status" value="1"/>
</dbReference>
<gene>
    <name evidence="6 11" type="primary">proC</name>
    <name evidence="11" type="ORF">DW099_11080</name>
</gene>
<dbReference type="PANTHER" id="PTHR11645">
    <property type="entry name" value="PYRROLINE-5-CARBOXYLATE REDUCTASE"/>
    <property type="match status" value="1"/>
</dbReference>
<keyword evidence="3 6" id="KW-0521">NADP</keyword>
<comment type="catalytic activity">
    <reaction evidence="6">
        <text>L-proline + NAD(+) = (S)-1-pyrroline-5-carboxylate + NADH + 2 H(+)</text>
        <dbReference type="Rhea" id="RHEA:14105"/>
        <dbReference type="ChEBI" id="CHEBI:15378"/>
        <dbReference type="ChEBI" id="CHEBI:17388"/>
        <dbReference type="ChEBI" id="CHEBI:57540"/>
        <dbReference type="ChEBI" id="CHEBI:57945"/>
        <dbReference type="ChEBI" id="CHEBI:60039"/>
        <dbReference type="EC" id="1.5.1.2"/>
    </reaction>
</comment>
<evidence type="ECO:0000256" key="6">
    <source>
        <dbReference type="HAMAP-Rule" id="MF_01925"/>
    </source>
</evidence>
<evidence type="ECO:0000256" key="7">
    <source>
        <dbReference type="NCBIfam" id="TIGR00112"/>
    </source>
</evidence>
<dbReference type="InterPro" id="IPR029036">
    <property type="entry name" value="P5CR_dimer"/>
</dbReference>
<dbReference type="PIRSF" id="PIRSF000193">
    <property type="entry name" value="Pyrrol-5-carb_rd"/>
    <property type="match status" value="1"/>
</dbReference>
<dbReference type="AlphaFoldDB" id="A0A415E0T4"/>
<dbReference type="InterPro" id="IPR028939">
    <property type="entry name" value="P5C_Rdtase_cat_N"/>
</dbReference>
<dbReference type="GO" id="GO:0055129">
    <property type="term" value="P:L-proline biosynthetic process"/>
    <property type="evidence" value="ECO:0007669"/>
    <property type="project" value="UniProtKB-UniRule"/>
</dbReference>
<name>A0A415E0T4_9FIRM</name>
<sequence>MLNTNTAKIGFIGYGNMAGATARGLMLSGAIKPEQIYACANDYDKLCRKAAADGIHPCKTSFEVVETCDVIFIGVKPYMVEGVMSPLKDVLHGKIIISLAANTYDDVLEEIMPSAHHVATAPNTPVSACEGIFICEEENTLTEEEKAFVHELLENLGLVLWMDRDHMGIGGVIAGCTPAFVAMFMEALGDAGCKHGLTRPVVYKLIAQMLAGTGKMALKSGDHPGQMKDAVCSPAGTTIVGVSTLEKNGFRFAVIDAIDQIQNKIHGKA</sequence>
<dbReference type="GO" id="GO:0005737">
    <property type="term" value="C:cytoplasm"/>
    <property type="evidence" value="ECO:0007669"/>
    <property type="project" value="UniProtKB-SubCell"/>
</dbReference>